<protein>
    <recommendedName>
        <fullName evidence="1">UPF0215 protein J07HQW1_00608</fullName>
    </recommendedName>
</protein>
<evidence type="ECO:0000313" key="3">
    <source>
        <dbReference type="Proteomes" id="UP000030649"/>
    </source>
</evidence>
<sequence length="198" mass="21747">MPTIKSGTRALGIAESTAEHTGECIFCGAVVRQDRVTDGFAFATATVGGVDATPAIRTIIDELCRPDIQYVFVSGVAPAWFNLIDVSSLAHTAECPVIAVSYERSTGLESALREHFEGDALEQRLTQYRKLPDRERLVISVDSSESDMNDHHTLFFRAVEIDTQAAKTIIRAYTPVGGRPEPVRVARQAARGARQWNR</sequence>
<evidence type="ECO:0000256" key="1">
    <source>
        <dbReference type="HAMAP-Rule" id="MF_00582"/>
    </source>
</evidence>
<accession>U1MLM4</accession>
<dbReference type="STRING" id="1238424.J07HQW1_00608"/>
<dbReference type="Gene3D" id="3.30.2170.10">
    <property type="entry name" value="archaeoglobus fulgidus dsm 4304 superfamily"/>
    <property type="match status" value="1"/>
</dbReference>
<proteinExistence type="inferred from homology"/>
<organism evidence="2 3">
    <name type="scientific">Haloquadratum walsbyi J07HQW1</name>
    <dbReference type="NCBI Taxonomy" id="1238424"/>
    <lineage>
        <taxon>Archaea</taxon>
        <taxon>Methanobacteriati</taxon>
        <taxon>Methanobacteriota</taxon>
        <taxon>Stenosarchaea group</taxon>
        <taxon>Halobacteria</taxon>
        <taxon>Halobacteriales</taxon>
        <taxon>Haloferacaceae</taxon>
        <taxon>Haloquadratum</taxon>
    </lineage>
</organism>
<gene>
    <name evidence="2" type="ORF">J07HQW1_00608</name>
</gene>
<reference evidence="2 3" key="1">
    <citation type="journal article" date="2013" name="PLoS ONE">
        <title>Assembly-driven community genomics of a hypersaline microbial ecosystem.</title>
        <authorList>
            <person name="Podell S."/>
            <person name="Ugalde J.A."/>
            <person name="Narasingarao P."/>
            <person name="Banfield J.F."/>
            <person name="Heidelberg K.B."/>
            <person name="Allen E.E."/>
        </authorList>
    </citation>
    <scope>NUCLEOTIDE SEQUENCE [LARGE SCALE GENOMIC DNA]</scope>
    <source>
        <strain evidence="3">J07HQW1</strain>
    </source>
</reference>
<dbReference type="AlphaFoldDB" id="U1MLM4"/>
<dbReference type="HOGENOM" id="CLU_095956_0_0_2"/>
<dbReference type="EMBL" id="KE356560">
    <property type="protein sequence ID" value="ERG90584.1"/>
    <property type="molecule type" value="Genomic_DNA"/>
</dbReference>
<dbReference type="InterPro" id="IPR002802">
    <property type="entry name" value="Endo_dU"/>
</dbReference>
<name>U1MLM4_9EURY</name>
<dbReference type="PANTHER" id="PTHR39518:SF2">
    <property type="entry name" value="UPF0215 PROTEIN MJ1150"/>
    <property type="match status" value="1"/>
</dbReference>
<comment type="similarity">
    <text evidence="1">Belongs to the UPF0215 family.</text>
</comment>
<evidence type="ECO:0000313" key="2">
    <source>
        <dbReference type="EMBL" id="ERG90584.1"/>
    </source>
</evidence>
<dbReference type="HAMAP" id="MF_00582">
    <property type="entry name" value="UPF0215"/>
    <property type="match status" value="1"/>
</dbReference>
<dbReference type="Proteomes" id="UP000030649">
    <property type="component" value="Unassembled WGS sequence"/>
</dbReference>
<dbReference type="PANTHER" id="PTHR39518">
    <property type="entry name" value="UPF0215 PROTEIN MJ1150"/>
    <property type="match status" value="1"/>
</dbReference>
<dbReference type="Pfam" id="PF01949">
    <property type="entry name" value="Endo_dU"/>
    <property type="match status" value="1"/>
</dbReference>